<keyword evidence="3 9" id="KW-0227">DNA damage</keyword>
<comment type="catalytic activity">
    <reaction evidence="9">
        <text>ATP + H2O = ADP + phosphate + H(+)</text>
        <dbReference type="Rhea" id="RHEA:13065"/>
        <dbReference type="ChEBI" id="CHEBI:15377"/>
        <dbReference type="ChEBI" id="CHEBI:15378"/>
        <dbReference type="ChEBI" id="CHEBI:30616"/>
        <dbReference type="ChEBI" id="CHEBI:43474"/>
        <dbReference type="ChEBI" id="CHEBI:456216"/>
    </reaction>
</comment>
<dbReference type="GO" id="GO:0006310">
    <property type="term" value="P:DNA recombination"/>
    <property type="evidence" value="ECO:0007669"/>
    <property type="project" value="UniProtKB-UniRule"/>
</dbReference>
<dbReference type="Gene3D" id="1.10.8.60">
    <property type="match status" value="1"/>
</dbReference>
<dbReference type="GO" id="GO:0005737">
    <property type="term" value="C:cytoplasm"/>
    <property type="evidence" value="ECO:0007669"/>
    <property type="project" value="UniProtKB-SubCell"/>
</dbReference>
<feature type="binding site" evidence="9">
    <location>
        <position position="220"/>
    </location>
    <ligand>
        <name>ATP</name>
        <dbReference type="ChEBI" id="CHEBI:30616"/>
    </ligand>
</feature>
<feature type="binding site" evidence="9">
    <location>
        <position position="317"/>
    </location>
    <ligand>
        <name>DNA</name>
        <dbReference type="ChEBI" id="CHEBI:16991"/>
    </ligand>
</feature>
<evidence type="ECO:0000256" key="8">
    <source>
        <dbReference type="ARBA" id="ARBA00023204"/>
    </source>
</evidence>
<feature type="binding site" evidence="9">
    <location>
        <position position="68"/>
    </location>
    <ligand>
        <name>ATP</name>
        <dbReference type="ChEBI" id="CHEBI:30616"/>
    </ligand>
</feature>
<dbReference type="Pfam" id="PF05496">
    <property type="entry name" value="RuvB_N"/>
    <property type="match status" value="1"/>
</dbReference>
<feature type="binding site" evidence="9">
    <location>
        <position position="67"/>
    </location>
    <ligand>
        <name>ATP</name>
        <dbReference type="ChEBI" id="CHEBI:30616"/>
    </ligand>
</feature>
<dbReference type="Gene3D" id="3.40.50.300">
    <property type="entry name" value="P-loop containing nucleotide triphosphate hydrolases"/>
    <property type="match status" value="1"/>
</dbReference>
<dbReference type="GO" id="GO:0000400">
    <property type="term" value="F:four-way junction DNA binding"/>
    <property type="evidence" value="ECO:0007669"/>
    <property type="project" value="UniProtKB-UniRule"/>
</dbReference>
<evidence type="ECO:0000313" key="12">
    <source>
        <dbReference type="Proteomes" id="UP000179164"/>
    </source>
</evidence>
<feature type="domain" description="AAA+ ATPase" evidence="10">
    <location>
        <begin position="53"/>
        <end position="184"/>
    </location>
</feature>
<evidence type="ECO:0000256" key="5">
    <source>
        <dbReference type="ARBA" id="ARBA00022840"/>
    </source>
</evidence>
<protein>
    <recommendedName>
        <fullName evidence="9">Holliday junction branch migration complex subunit RuvB</fullName>
        <ecNumber evidence="9">3.6.4.-</ecNumber>
    </recommendedName>
</protein>
<dbReference type="NCBIfam" id="NF000868">
    <property type="entry name" value="PRK00080.1"/>
    <property type="match status" value="1"/>
</dbReference>
<evidence type="ECO:0000256" key="9">
    <source>
        <dbReference type="HAMAP-Rule" id="MF_00016"/>
    </source>
</evidence>
<dbReference type="InterPro" id="IPR036388">
    <property type="entry name" value="WH-like_DNA-bd_sf"/>
</dbReference>
<evidence type="ECO:0000259" key="10">
    <source>
        <dbReference type="SMART" id="SM00382"/>
    </source>
</evidence>
<comment type="domain">
    <text evidence="9">Has 3 domains, the large (RuvB-L) and small ATPase (RuvB-S) domains and the C-terminal head (RuvB-H) domain. The head domain binds DNA, while the ATPase domains jointly bind ATP, ADP or are empty depending on the state of the subunit in the translocation cycle. During a single DNA translocation step the structure of each domain remains the same, but their relative positions change.</text>
</comment>
<dbReference type="Gene3D" id="1.10.10.10">
    <property type="entry name" value="Winged helix-like DNA-binding domain superfamily/Winged helix DNA-binding domain"/>
    <property type="match status" value="1"/>
</dbReference>
<dbReference type="Pfam" id="PF05491">
    <property type="entry name" value="WHD_RuvB"/>
    <property type="match status" value="1"/>
</dbReference>
<dbReference type="SUPFAM" id="SSF46785">
    <property type="entry name" value="Winged helix' DNA-binding domain"/>
    <property type="match status" value="1"/>
</dbReference>
<dbReference type="InterPro" id="IPR004605">
    <property type="entry name" value="DNA_helicase_Holl-junc_RuvB"/>
</dbReference>
<evidence type="ECO:0000256" key="2">
    <source>
        <dbReference type="ARBA" id="ARBA00022741"/>
    </source>
</evidence>
<keyword evidence="7 9" id="KW-0233">DNA recombination</keyword>
<feature type="binding site" evidence="9">
    <location>
        <position position="173"/>
    </location>
    <ligand>
        <name>ATP</name>
        <dbReference type="ChEBI" id="CHEBI:30616"/>
    </ligand>
</feature>
<dbReference type="InterPro" id="IPR008823">
    <property type="entry name" value="RuvB_wg_C"/>
</dbReference>
<comment type="subcellular location">
    <subcellularLocation>
        <location evidence="9">Cytoplasm</location>
    </subcellularLocation>
</comment>
<dbReference type="InterPro" id="IPR036390">
    <property type="entry name" value="WH_DNA-bd_sf"/>
</dbReference>
<feature type="binding site" evidence="9">
    <location>
        <position position="69"/>
    </location>
    <ligand>
        <name>ATP</name>
        <dbReference type="ChEBI" id="CHEBI:30616"/>
    </ligand>
</feature>
<dbReference type="SUPFAM" id="SSF52540">
    <property type="entry name" value="P-loop containing nucleoside triphosphate hydrolases"/>
    <property type="match status" value="1"/>
</dbReference>
<dbReference type="Proteomes" id="UP000179164">
    <property type="component" value="Unassembled WGS sequence"/>
</dbReference>
<dbReference type="NCBIfam" id="TIGR00635">
    <property type="entry name" value="ruvB"/>
    <property type="match status" value="1"/>
</dbReference>
<keyword evidence="6 9" id="KW-0238">DNA-binding</keyword>
<keyword evidence="4 9" id="KW-0378">Hydrolase</keyword>
<accession>A0A1G2AZP1</accession>
<evidence type="ECO:0000256" key="7">
    <source>
        <dbReference type="ARBA" id="ARBA00023172"/>
    </source>
</evidence>
<feature type="region of interest" description="Small ATPAse domain (RuvB-S)" evidence="9">
    <location>
        <begin position="184"/>
        <end position="254"/>
    </location>
</feature>
<dbReference type="PANTHER" id="PTHR42848:SF1">
    <property type="entry name" value="HOLLIDAY JUNCTION BRANCH MIGRATION COMPLEX SUBUNIT RUVB"/>
    <property type="match status" value="1"/>
</dbReference>
<gene>
    <name evidence="9" type="primary">ruvB</name>
    <name evidence="11" type="ORF">A2898_05235</name>
</gene>
<evidence type="ECO:0000256" key="6">
    <source>
        <dbReference type="ARBA" id="ARBA00023125"/>
    </source>
</evidence>
<keyword evidence="11" id="KW-0347">Helicase</keyword>
<keyword evidence="2 9" id="KW-0547">Nucleotide-binding</keyword>
<dbReference type="Pfam" id="PF17864">
    <property type="entry name" value="AAA_lid_4"/>
    <property type="match status" value="1"/>
</dbReference>
<dbReference type="InterPro" id="IPR027417">
    <property type="entry name" value="P-loop_NTPase"/>
</dbReference>
<dbReference type="GO" id="GO:0009378">
    <property type="term" value="F:four-way junction helicase activity"/>
    <property type="evidence" value="ECO:0007669"/>
    <property type="project" value="InterPro"/>
</dbReference>
<dbReference type="InterPro" id="IPR003593">
    <property type="entry name" value="AAA+_ATPase"/>
</dbReference>
<evidence type="ECO:0000256" key="4">
    <source>
        <dbReference type="ARBA" id="ARBA00022801"/>
    </source>
</evidence>
<feature type="binding site" evidence="9">
    <location>
        <position position="183"/>
    </location>
    <ligand>
        <name>ATP</name>
        <dbReference type="ChEBI" id="CHEBI:30616"/>
    </ligand>
</feature>
<evidence type="ECO:0000256" key="1">
    <source>
        <dbReference type="ARBA" id="ARBA00022490"/>
    </source>
</evidence>
<dbReference type="EC" id="3.6.4.-" evidence="9"/>
<comment type="similarity">
    <text evidence="9">Belongs to the RuvB family.</text>
</comment>
<feature type="binding site" evidence="9">
    <location>
        <position position="22"/>
    </location>
    <ligand>
        <name>ATP</name>
        <dbReference type="ChEBI" id="CHEBI:30616"/>
    </ligand>
</feature>
<feature type="region of interest" description="Head domain (RuvB-H)" evidence="9">
    <location>
        <begin position="257"/>
        <end position="340"/>
    </location>
</feature>
<feature type="binding site" evidence="9">
    <location>
        <position position="64"/>
    </location>
    <ligand>
        <name>ATP</name>
        <dbReference type="ChEBI" id="CHEBI:30616"/>
    </ligand>
</feature>
<dbReference type="GO" id="GO:0005524">
    <property type="term" value="F:ATP binding"/>
    <property type="evidence" value="ECO:0007669"/>
    <property type="project" value="UniProtKB-UniRule"/>
</dbReference>
<dbReference type="InterPro" id="IPR041445">
    <property type="entry name" value="AAA_lid_4"/>
</dbReference>
<keyword evidence="5 9" id="KW-0067">ATP-binding</keyword>
<feature type="binding site" evidence="9">
    <location>
        <position position="312"/>
    </location>
    <ligand>
        <name>DNA</name>
        <dbReference type="ChEBI" id="CHEBI:16991"/>
    </ligand>
</feature>
<proteinExistence type="inferred from homology"/>
<keyword evidence="8 9" id="KW-0234">DNA repair</keyword>
<sequence length="340" mass="38224">MTNSRLVSPNEGREDATLDMQLRPEKLDEYVGQERVKENVQIFLEAARRRKQPLEHVLLHGGPGLGKTTLAHIIAREIGANIRITSGPAVEHGGDIAAILTNLEEGDILFIDEVHRLRRTVEEMLYPALEEFALDLIVGKGPSARTMRIELPHFTLIGATTKPHLLSAPLRDRFGVSYHLDFYTEQDIEKILLRSARILNVDLKPPAHEYIARRARWTPRIANRLLKRIRDYVQVKGDGVVTSDMAEQALAMLDIDQLGLDATDRRILRFLMDKHGGGPVGLNTIAASIGEDMDTIEDLYEPFLLQLGFLKRTSRGRAATKAAYEHLGQTPPADLQRRLM</sequence>
<dbReference type="EMBL" id="MHKE01000020">
    <property type="protein sequence ID" value="OGY82411.1"/>
    <property type="molecule type" value="Genomic_DNA"/>
</dbReference>
<dbReference type="GO" id="GO:0048476">
    <property type="term" value="C:Holliday junction resolvase complex"/>
    <property type="evidence" value="ECO:0007669"/>
    <property type="project" value="UniProtKB-UniRule"/>
</dbReference>
<comment type="subunit">
    <text evidence="9">Homohexamer. Forms an RuvA(8)-RuvB(12)-Holliday junction (HJ) complex. HJ DNA is sandwiched between 2 RuvA tetramers; dsDNA enters through RuvA and exits via RuvB. An RuvB hexamer assembles on each DNA strand where it exits the tetramer. Each RuvB hexamer is contacted by two RuvA subunits (via domain III) on 2 adjacent RuvB subunits; this complex drives branch migration. In the full resolvosome a probable DNA-RuvA(4)-RuvB(12)-RuvC(2) complex forms which resolves the HJ.</text>
</comment>
<dbReference type="HAMAP" id="MF_00016">
    <property type="entry name" value="DNA_HJ_migration_RuvB"/>
    <property type="match status" value="1"/>
</dbReference>
<dbReference type="CDD" id="cd00009">
    <property type="entry name" value="AAA"/>
    <property type="match status" value="1"/>
</dbReference>
<dbReference type="STRING" id="1798543.A2898_05235"/>
<organism evidence="11 12">
    <name type="scientific">Candidatus Kerfeldbacteria bacterium RIFCSPLOWO2_01_FULL_48_11</name>
    <dbReference type="NCBI Taxonomy" id="1798543"/>
    <lineage>
        <taxon>Bacteria</taxon>
        <taxon>Candidatus Kerfeldiibacteriota</taxon>
    </lineage>
</organism>
<dbReference type="GO" id="GO:0016887">
    <property type="term" value="F:ATP hydrolysis activity"/>
    <property type="evidence" value="ECO:0007669"/>
    <property type="project" value="RHEA"/>
</dbReference>
<feature type="binding site" evidence="9">
    <location>
        <position position="23"/>
    </location>
    <ligand>
        <name>ATP</name>
        <dbReference type="ChEBI" id="CHEBI:30616"/>
    </ligand>
</feature>
<reference evidence="11 12" key="1">
    <citation type="journal article" date="2016" name="Nat. Commun.">
        <title>Thousands of microbial genomes shed light on interconnected biogeochemical processes in an aquifer system.</title>
        <authorList>
            <person name="Anantharaman K."/>
            <person name="Brown C.T."/>
            <person name="Hug L.A."/>
            <person name="Sharon I."/>
            <person name="Castelle C.J."/>
            <person name="Probst A.J."/>
            <person name="Thomas B.C."/>
            <person name="Singh A."/>
            <person name="Wilkins M.J."/>
            <person name="Karaoz U."/>
            <person name="Brodie E.L."/>
            <person name="Williams K.H."/>
            <person name="Hubbard S.S."/>
            <person name="Banfield J.F."/>
        </authorList>
    </citation>
    <scope>NUCLEOTIDE SEQUENCE [LARGE SCALE GENOMIC DNA]</scope>
</reference>
<comment type="function">
    <text evidence="9">The RuvA-RuvB-RuvC complex processes Holliday junction (HJ) DNA during genetic recombination and DNA repair, while the RuvA-RuvB complex plays an important role in the rescue of blocked DNA replication forks via replication fork reversal (RFR). RuvA specifically binds to HJ cruciform DNA, conferring on it an open structure. The RuvB hexamer acts as an ATP-dependent pump, pulling dsDNA into and through the RuvAB complex. RuvB forms 2 homohexamers on either side of HJ DNA bound by 1 or 2 RuvA tetramers; 4 subunits per hexamer contact DNA at a time. Coordinated motions by a converter formed by DNA-disengaged RuvB subunits stimulates ATP hydrolysis and nucleotide exchange. Immobilization of the converter enables RuvB to convert the ATP-contained energy into a lever motion, pulling 2 nucleotides of DNA out of the RuvA tetramer per ATP hydrolyzed, thus driving DNA branch migration. The RuvB motors rotate together with the DNA substrate, which together with the progressing nucleotide cycle form the mechanistic basis for DNA recombination by continuous HJ branch migration. Branch migration allows RuvC to scan DNA until it finds its consensus sequence, where it cleaves and resolves cruciform DNA.</text>
</comment>
<evidence type="ECO:0000313" key="11">
    <source>
        <dbReference type="EMBL" id="OGY82411.1"/>
    </source>
</evidence>
<comment type="caution">
    <text evidence="9">Lacks conserved residue(s) required for the propagation of feature annotation.</text>
</comment>
<dbReference type="InterPro" id="IPR008824">
    <property type="entry name" value="RuvB-like_N"/>
</dbReference>
<comment type="caution">
    <text evidence="11">The sequence shown here is derived from an EMBL/GenBank/DDBJ whole genome shotgun (WGS) entry which is preliminary data.</text>
</comment>
<name>A0A1G2AZP1_9BACT</name>
<dbReference type="AlphaFoldDB" id="A0A1G2AZP1"/>
<feature type="binding site" evidence="9">
    <location>
        <position position="68"/>
    </location>
    <ligand>
        <name>Mg(2+)</name>
        <dbReference type="ChEBI" id="CHEBI:18420"/>
    </ligand>
</feature>
<dbReference type="SMART" id="SM00382">
    <property type="entry name" value="AAA"/>
    <property type="match status" value="1"/>
</dbReference>
<dbReference type="GO" id="GO:0006281">
    <property type="term" value="P:DNA repair"/>
    <property type="evidence" value="ECO:0007669"/>
    <property type="project" value="UniProtKB-UniRule"/>
</dbReference>
<dbReference type="PANTHER" id="PTHR42848">
    <property type="match status" value="1"/>
</dbReference>
<keyword evidence="1 9" id="KW-0963">Cytoplasm</keyword>
<evidence type="ECO:0000256" key="3">
    <source>
        <dbReference type="ARBA" id="ARBA00022763"/>
    </source>
</evidence>